<dbReference type="AlphaFoldDB" id="D8SNQ8"/>
<evidence type="ECO:0000313" key="3">
    <source>
        <dbReference type="EMBL" id="EFJ13924.1"/>
    </source>
</evidence>
<protein>
    <recommendedName>
        <fullName evidence="2">Gnk2-homologous domain-containing protein</fullName>
    </recommendedName>
</protein>
<dbReference type="CDD" id="cd23509">
    <property type="entry name" value="Gnk2-like"/>
    <property type="match status" value="1"/>
</dbReference>
<organism evidence="4">
    <name type="scientific">Selaginella moellendorffii</name>
    <name type="common">Spikemoss</name>
    <dbReference type="NCBI Taxonomy" id="88036"/>
    <lineage>
        <taxon>Eukaryota</taxon>
        <taxon>Viridiplantae</taxon>
        <taxon>Streptophyta</taxon>
        <taxon>Embryophyta</taxon>
        <taxon>Tracheophyta</taxon>
        <taxon>Lycopodiopsida</taxon>
        <taxon>Selaginellales</taxon>
        <taxon>Selaginellaceae</taxon>
        <taxon>Selaginella</taxon>
    </lineage>
</organism>
<feature type="chain" id="PRO_5003122889" description="Gnk2-homologous domain-containing protein" evidence="1">
    <location>
        <begin position="20"/>
        <end position="144"/>
    </location>
</feature>
<dbReference type="PROSITE" id="PS51473">
    <property type="entry name" value="GNK2"/>
    <property type="match status" value="1"/>
</dbReference>
<feature type="domain" description="Gnk2-homologous" evidence="2">
    <location>
        <begin position="27"/>
        <end position="130"/>
    </location>
</feature>
<dbReference type="KEGG" id="smo:SELMODRAFT_424077"/>
<dbReference type="EMBL" id="GL377630">
    <property type="protein sequence ID" value="EFJ13924.1"/>
    <property type="molecule type" value="Genomic_DNA"/>
</dbReference>
<evidence type="ECO:0000313" key="4">
    <source>
        <dbReference type="Proteomes" id="UP000001514"/>
    </source>
</evidence>
<dbReference type="Gene3D" id="3.30.430.20">
    <property type="entry name" value="Gnk2 domain, C-X8-C-X2-C motif"/>
    <property type="match status" value="1"/>
</dbReference>
<dbReference type="InterPro" id="IPR002902">
    <property type="entry name" value="GNK2"/>
</dbReference>
<accession>D8SNQ8</accession>
<name>D8SNQ8_SELML</name>
<keyword evidence="4" id="KW-1185">Reference proteome</keyword>
<evidence type="ECO:0000256" key="1">
    <source>
        <dbReference type="SAM" id="SignalP"/>
    </source>
</evidence>
<dbReference type="Pfam" id="PF01657">
    <property type="entry name" value="Stress-antifung"/>
    <property type="match status" value="1"/>
</dbReference>
<dbReference type="Proteomes" id="UP000001514">
    <property type="component" value="Unassembled WGS sequence"/>
</dbReference>
<proteinExistence type="predicted"/>
<feature type="signal peptide" evidence="1">
    <location>
        <begin position="1"/>
        <end position="19"/>
    </location>
</feature>
<sequence length="144" mass="15525">MTLLAIILLLIHAMSFGDASDGCPDDIGTNLMYYNTGNTSLGSPFQQNWLDVYQVLLDHAPQAVSSEFSHGQSPNTVSGFALCIKGSNCKGCLQTIKANLDRAAPLSKGARLCMKTSTDVCYMRYEAYSFNFNCLQGLSSSSSS</sequence>
<dbReference type="HOGENOM" id="CLU_1799803_0_0_1"/>
<dbReference type="InterPro" id="IPR038408">
    <property type="entry name" value="GNK2_sf"/>
</dbReference>
<evidence type="ECO:0000259" key="2">
    <source>
        <dbReference type="PROSITE" id="PS51473"/>
    </source>
</evidence>
<dbReference type="Gramene" id="EFJ13924">
    <property type="protein sequence ID" value="EFJ13924"/>
    <property type="gene ID" value="SELMODRAFT_424077"/>
</dbReference>
<keyword evidence="1" id="KW-0732">Signal</keyword>
<gene>
    <name evidence="3" type="ORF">SELMODRAFT_424077</name>
</gene>
<reference evidence="3 4" key="1">
    <citation type="journal article" date="2011" name="Science">
        <title>The Selaginella genome identifies genetic changes associated with the evolution of vascular plants.</title>
        <authorList>
            <person name="Banks J.A."/>
            <person name="Nishiyama T."/>
            <person name="Hasebe M."/>
            <person name="Bowman J.L."/>
            <person name="Gribskov M."/>
            <person name="dePamphilis C."/>
            <person name="Albert V.A."/>
            <person name="Aono N."/>
            <person name="Aoyama T."/>
            <person name="Ambrose B.A."/>
            <person name="Ashton N.W."/>
            <person name="Axtell M.J."/>
            <person name="Barker E."/>
            <person name="Barker M.S."/>
            <person name="Bennetzen J.L."/>
            <person name="Bonawitz N.D."/>
            <person name="Chapple C."/>
            <person name="Cheng C."/>
            <person name="Correa L.G."/>
            <person name="Dacre M."/>
            <person name="DeBarry J."/>
            <person name="Dreyer I."/>
            <person name="Elias M."/>
            <person name="Engstrom E.M."/>
            <person name="Estelle M."/>
            <person name="Feng L."/>
            <person name="Finet C."/>
            <person name="Floyd S.K."/>
            <person name="Frommer W.B."/>
            <person name="Fujita T."/>
            <person name="Gramzow L."/>
            <person name="Gutensohn M."/>
            <person name="Harholt J."/>
            <person name="Hattori M."/>
            <person name="Heyl A."/>
            <person name="Hirai T."/>
            <person name="Hiwatashi Y."/>
            <person name="Ishikawa M."/>
            <person name="Iwata M."/>
            <person name="Karol K.G."/>
            <person name="Koehler B."/>
            <person name="Kolukisaoglu U."/>
            <person name="Kubo M."/>
            <person name="Kurata T."/>
            <person name="Lalonde S."/>
            <person name="Li K."/>
            <person name="Li Y."/>
            <person name="Litt A."/>
            <person name="Lyons E."/>
            <person name="Manning G."/>
            <person name="Maruyama T."/>
            <person name="Michael T.P."/>
            <person name="Mikami K."/>
            <person name="Miyazaki S."/>
            <person name="Morinaga S."/>
            <person name="Murata T."/>
            <person name="Mueller-Roeber B."/>
            <person name="Nelson D.R."/>
            <person name="Obara M."/>
            <person name="Oguri Y."/>
            <person name="Olmstead R.G."/>
            <person name="Onodera N."/>
            <person name="Petersen B.L."/>
            <person name="Pils B."/>
            <person name="Prigge M."/>
            <person name="Rensing S.A."/>
            <person name="Riano-Pachon D.M."/>
            <person name="Roberts A.W."/>
            <person name="Sato Y."/>
            <person name="Scheller H.V."/>
            <person name="Schulz B."/>
            <person name="Schulz C."/>
            <person name="Shakirov E.V."/>
            <person name="Shibagaki N."/>
            <person name="Shinohara N."/>
            <person name="Shippen D.E."/>
            <person name="Soerensen I."/>
            <person name="Sotooka R."/>
            <person name="Sugimoto N."/>
            <person name="Sugita M."/>
            <person name="Sumikawa N."/>
            <person name="Tanurdzic M."/>
            <person name="Theissen G."/>
            <person name="Ulvskov P."/>
            <person name="Wakazuki S."/>
            <person name="Weng J.K."/>
            <person name="Willats W.W."/>
            <person name="Wipf D."/>
            <person name="Wolf P.G."/>
            <person name="Yang L."/>
            <person name="Zimmer A.D."/>
            <person name="Zhu Q."/>
            <person name="Mitros T."/>
            <person name="Hellsten U."/>
            <person name="Loque D."/>
            <person name="Otillar R."/>
            <person name="Salamov A."/>
            <person name="Schmutz J."/>
            <person name="Shapiro H."/>
            <person name="Lindquist E."/>
            <person name="Lucas S."/>
            <person name="Rokhsar D."/>
            <person name="Grigoriev I.V."/>
        </authorList>
    </citation>
    <scope>NUCLEOTIDE SEQUENCE [LARGE SCALE GENOMIC DNA]</scope>
</reference>
<dbReference type="InParanoid" id="D8SNQ8"/>